<dbReference type="GeneID" id="42774609"/>
<evidence type="ECO:0000256" key="4">
    <source>
        <dbReference type="ARBA" id="ARBA00022840"/>
    </source>
</evidence>
<gene>
    <name evidence="7" type="ORF">CP373A1_09240</name>
</gene>
<dbReference type="EMBL" id="MAPZ01000019">
    <property type="protein sequence ID" value="OBY10682.1"/>
    <property type="molecule type" value="Genomic_DNA"/>
</dbReference>
<evidence type="ECO:0000256" key="3">
    <source>
        <dbReference type="ARBA" id="ARBA00022806"/>
    </source>
</evidence>
<name>A0A173YN29_9CLOT</name>
<dbReference type="Pfam" id="PF00580">
    <property type="entry name" value="UvrD-helicase"/>
    <property type="match status" value="1"/>
</dbReference>
<protein>
    <submittedName>
        <fullName evidence="7">AAA family ATPase</fullName>
    </submittedName>
</protein>
<accession>A0A173YN29</accession>
<dbReference type="Pfam" id="PF13538">
    <property type="entry name" value="UvrD_C_2"/>
    <property type="match status" value="1"/>
</dbReference>
<keyword evidence="1 5" id="KW-0547">Nucleotide-binding</keyword>
<evidence type="ECO:0000259" key="6">
    <source>
        <dbReference type="PROSITE" id="PS51198"/>
    </source>
</evidence>
<evidence type="ECO:0000256" key="2">
    <source>
        <dbReference type="ARBA" id="ARBA00022801"/>
    </source>
</evidence>
<keyword evidence="4 5" id="KW-0067">ATP-binding</keyword>
<dbReference type="GO" id="GO:0000725">
    <property type="term" value="P:recombinational repair"/>
    <property type="evidence" value="ECO:0007669"/>
    <property type="project" value="TreeGrafter"/>
</dbReference>
<dbReference type="AlphaFoldDB" id="A0A173YN29"/>
<dbReference type="GO" id="GO:0003677">
    <property type="term" value="F:DNA binding"/>
    <property type="evidence" value="ECO:0007669"/>
    <property type="project" value="InterPro"/>
</dbReference>
<dbReference type="InterPro" id="IPR048228">
    <property type="entry name" value="HelD_bacillota"/>
</dbReference>
<dbReference type="eggNOG" id="COG3973">
    <property type="taxonomic scope" value="Bacteria"/>
</dbReference>
<dbReference type="GO" id="GO:0016787">
    <property type="term" value="F:hydrolase activity"/>
    <property type="evidence" value="ECO:0007669"/>
    <property type="project" value="UniProtKB-UniRule"/>
</dbReference>
<dbReference type="InterPro" id="IPR027417">
    <property type="entry name" value="P-loop_NTPase"/>
</dbReference>
<dbReference type="SUPFAM" id="SSF52540">
    <property type="entry name" value="P-loop containing nucleoside triphosphate hydrolases"/>
    <property type="match status" value="1"/>
</dbReference>
<sequence length="760" mass="88275">MNINLLEEKKILKEKRDIIKFELEKKRSDALNIENKLNNLRKETKGKYDVEKEAVEKISEVLSKDVDSYKSALEAPYFGRVDFREYRGLTEKIYIGKQGINNSQNGDEIVVDWRAPVADLYYSGTGGEAYYKAPSGIIEGKLKLKRKFLFEDGDIKKIFDEGINKLMINGEEGEELVDKFLKINLETSRGKKLKEVVATIQKEQNDVIRWPKNLPIIVQGSAGSGKTTIALHRLAYLIYRYKEKMSGNEILVLAPNKLFLDYISDILPSLGATEVNQNTFEELILSKLKLKGKIYNKDEKLKDLMEEKDEERRLNISNSSKVKGSLLFKTILDRYIALVEGSSVEIDDIKIDDYVLFSRKEIARLYLKDLKSYPINKRKDEIKRYLNLKLKEKIEELTLRVDREWDVKIKEFKMNLKDSQERREGLIKLYDKRDEMKNNIKSNSKKEFNNYFKNWRGINPKDIYYNFFNDEILFDISIDGKVPEELARFMKNEINKNYESNIIDEDDLAPLLYIRMILEGIDEKEKFQHIVVDEAQDYSPLQIYLINKLSRGNSLTLVGDLAQGIYYYKGINKWEDITEGLFKGNATYIQLTQSYRSTVEIIDFASGALKAQKLGLKNSMPVLRHGDVPKVIEVESINEYSEVIDNIVEAVRGNGKRSIAIITKNSHDALKLFKKLKTKSPFTLIKGKEKKLEDELIIIPSYLTKGLEFDCTIILDPSEKSYVDNILDKRLLYVSLTRALHYEYIIKLNRITFMIKENNN</sequence>
<feature type="binding site" evidence="5">
    <location>
        <begin position="220"/>
        <end position="227"/>
    </location>
    <ligand>
        <name>ATP</name>
        <dbReference type="ChEBI" id="CHEBI:30616"/>
    </ligand>
</feature>
<keyword evidence="2 5" id="KW-0378">Hydrolase</keyword>
<keyword evidence="3 5" id="KW-0347">Helicase</keyword>
<dbReference type="PANTHER" id="PTHR11070:SF17">
    <property type="entry name" value="DNA HELICASE IV"/>
    <property type="match status" value="1"/>
</dbReference>
<dbReference type="OrthoDB" id="9787585at2"/>
<dbReference type="InterPro" id="IPR014016">
    <property type="entry name" value="UvrD-like_ATP-bd"/>
</dbReference>
<dbReference type="Proteomes" id="UP000092714">
    <property type="component" value="Unassembled WGS sequence"/>
</dbReference>
<dbReference type="PROSITE" id="PS51198">
    <property type="entry name" value="UVRD_HELICASE_ATP_BIND"/>
    <property type="match status" value="1"/>
</dbReference>
<evidence type="ECO:0000256" key="5">
    <source>
        <dbReference type="PROSITE-ProRule" id="PRU00560"/>
    </source>
</evidence>
<keyword evidence="8" id="KW-1185">Reference proteome</keyword>
<dbReference type="Gene3D" id="3.40.50.300">
    <property type="entry name" value="P-loop containing nucleotide triphosphate hydrolases"/>
    <property type="match status" value="3"/>
</dbReference>
<dbReference type="GO" id="GO:0005829">
    <property type="term" value="C:cytosol"/>
    <property type="evidence" value="ECO:0007669"/>
    <property type="project" value="TreeGrafter"/>
</dbReference>
<dbReference type="InterPro" id="IPR027785">
    <property type="entry name" value="UvrD-like_helicase_C"/>
</dbReference>
<organism evidence="7 8">
    <name type="scientific">Clostridium paraputrificum</name>
    <dbReference type="NCBI Taxonomy" id="29363"/>
    <lineage>
        <taxon>Bacteria</taxon>
        <taxon>Bacillati</taxon>
        <taxon>Bacillota</taxon>
        <taxon>Clostridia</taxon>
        <taxon>Eubacteriales</taxon>
        <taxon>Clostridiaceae</taxon>
        <taxon>Clostridium</taxon>
    </lineage>
</organism>
<dbReference type="GO" id="GO:0005524">
    <property type="term" value="F:ATP binding"/>
    <property type="evidence" value="ECO:0007669"/>
    <property type="project" value="UniProtKB-UniRule"/>
</dbReference>
<dbReference type="InterPro" id="IPR000212">
    <property type="entry name" value="DNA_helicase_UvrD/REP"/>
</dbReference>
<evidence type="ECO:0000256" key="1">
    <source>
        <dbReference type="ARBA" id="ARBA00022741"/>
    </source>
</evidence>
<evidence type="ECO:0000313" key="8">
    <source>
        <dbReference type="Proteomes" id="UP000092714"/>
    </source>
</evidence>
<dbReference type="PANTHER" id="PTHR11070">
    <property type="entry name" value="UVRD / RECB / PCRA DNA HELICASE FAMILY MEMBER"/>
    <property type="match status" value="1"/>
</dbReference>
<evidence type="ECO:0000313" key="7">
    <source>
        <dbReference type="EMBL" id="OBY10682.1"/>
    </source>
</evidence>
<dbReference type="GO" id="GO:0043138">
    <property type="term" value="F:3'-5' DNA helicase activity"/>
    <property type="evidence" value="ECO:0007669"/>
    <property type="project" value="TreeGrafter"/>
</dbReference>
<proteinExistence type="predicted"/>
<dbReference type="RefSeq" id="WP_027096769.1">
    <property type="nucleotide sequence ID" value="NZ_CABHIH010000002.1"/>
</dbReference>
<dbReference type="NCBIfam" id="NF041464">
    <property type="entry name" value="HelD_BACSU"/>
    <property type="match status" value="1"/>
</dbReference>
<feature type="domain" description="UvrD-like helicase ATP-binding" evidence="6">
    <location>
        <begin position="199"/>
        <end position="598"/>
    </location>
</feature>
<reference evidence="7 8" key="1">
    <citation type="submission" date="2016-06" db="EMBL/GenBank/DDBJ databases">
        <authorList>
            <person name="Kjaerup R.B."/>
            <person name="Dalgaard T.S."/>
            <person name="Juul-Madsen H.R."/>
        </authorList>
    </citation>
    <scope>NUCLEOTIDE SEQUENCE [LARGE SCALE GENOMIC DNA]</scope>
    <source>
        <strain evidence="7 8">373-A1</strain>
    </source>
</reference>
<comment type="caution">
    <text evidence="7">The sequence shown here is derived from an EMBL/GenBank/DDBJ whole genome shotgun (WGS) entry which is preliminary data.</text>
</comment>